<dbReference type="Proteomes" id="UP001651050">
    <property type="component" value="Unassembled WGS sequence"/>
</dbReference>
<name>A0ABT0J2L9_9MICO</name>
<evidence type="ECO:0000313" key="4">
    <source>
        <dbReference type="Proteomes" id="UP001651050"/>
    </source>
</evidence>
<dbReference type="EMBL" id="JALQCY010000002">
    <property type="protein sequence ID" value="MCK9793750.1"/>
    <property type="molecule type" value="Genomic_DNA"/>
</dbReference>
<evidence type="ECO:0000256" key="2">
    <source>
        <dbReference type="ARBA" id="ARBA00023002"/>
    </source>
</evidence>
<dbReference type="PANTHER" id="PTHR24320">
    <property type="entry name" value="RETINOL DEHYDROGENASE"/>
    <property type="match status" value="1"/>
</dbReference>
<dbReference type="PANTHER" id="PTHR24320:SF148">
    <property type="entry name" value="NAD(P)-BINDING ROSSMANN-FOLD SUPERFAMILY PROTEIN"/>
    <property type="match status" value="1"/>
</dbReference>
<dbReference type="Gene3D" id="3.40.50.720">
    <property type="entry name" value="NAD(P)-binding Rossmann-like Domain"/>
    <property type="match status" value="1"/>
</dbReference>
<keyword evidence="4" id="KW-1185">Reference proteome</keyword>
<sequence>MSWDPARLPDLEGRTFVVTGATAGIGYFAAEQLAAAGASVVLAARSPQKAHRVAGTLRDQVPGAEVSVLQLDLASLASVRRAADELAGLERLDGMFLNGGSMAMRPRETTHDGHPTILGTHTLAGFALVAGVLPALASAGRRHGTVPRVVHASTGFVSRARRTRVDDVAAVPSTGIAAYVKAKSITEIFASELDRRLRAAGLPVASIVSRPGVGVDARTPERAGVRDAATPYRRNPFTPWAQGKDAAAWSGVRALTDPRAVGGEYFAPRDGRRGLPVRIVPPARTAAPGTDVAARVWTQLEALTGAPLPVGG</sequence>
<comment type="caution">
    <text evidence="3">The sequence shown here is derived from an EMBL/GenBank/DDBJ whole genome shotgun (WGS) entry which is preliminary data.</text>
</comment>
<reference evidence="3 4" key="1">
    <citation type="submission" date="2022-02" db="EMBL/GenBank/DDBJ databases">
        <title>The car tank lid bacteriome: a reservoir of bacteria with potential in bioremediation of fuel.</title>
        <authorList>
            <person name="Vidal-Verdu A."/>
            <person name="Gomez-Martinez D."/>
            <person name="Latorre-Perez A."/>
            <person name="Pereto J."/>
            <person name="Porcar M."/>
        </authorList>
    </citation>
    <scope>NUCLEOTIDE SEQUENCE [LARGE SCALE GENOMIC DNA]</scope>
    <source>
        <strain evidence="3 4">4D.3</strain>
    </source>
</reference>
<keyword evidence="2" id="KW-0560">Oxidoreductase</keyword>
<evidence type="ECO:0000256" key="1">
    <source>
        <dbReference type="ARBA" id="ARBA00006484"/>
    </source>
</evidence>
<gene>
    <name evidence="3" type="ORF">M1843_08340</name>
</gene>
<dbReference type="InterPro" id="IPR002347">
    <property type="entry name" value="SDR_fam"/>
</dbReference>
<dbReference type="Pfam" id="PF00106">
    <property type="entry name" value="adh_short"/>
    <property type="match status" value="1"/>
</dbReference>
<proteinExistence type="inferred from homology"/>
<dbReference type="InterPro" id="IPR036291">
    <property type="entry name" value="NAD(P)-bd_dom_sf"/>
</dbReference>
<dbReference type="SUPFAM" id="SSF51735">
    <property type="entry name" value="NAD(P)-binding Rossmann-fold domains"/>
    <property type="match status" value="1"/>
</dbReference>
<protein>
    <submittedName>
        <fullName evidence="3">SDR family NAD(P)-dependent oxidoreductase</fullName>
    </submittedName>
</protein>
<accession>A0ABT0J2L9</accession>
<evidence type="ECO:0000313" key="3">
    <source>
        <dbReference type="EMBL" id="MCK9793750.1"/>
    </source>
</evidence>
<organism evidence="3 4">
    <name type="scientific">Isoptericola peretonis</name>
    <dbReference type="NCBI Taxonomy" id="2918523"/>
    <lineage>
        <taxon>Bacteria</taxon>
        <taxon>Bacillati</taxon>
        <taxon>Actinomycetota</taxon>
        <taxon>Actinomycetes</taxon>
        <taxon>Micrococcales</taxon>
        <taxon>Promicromonosporaceae</taxon>
        <taxon>Isoptericola</taxon>
    </lineage>
</organism>
<comment type="similarity">
    <text evidence="1">Belongs to the short-chain dehydrogenases/reductases (SDR) family.</text>
</comment>
<dbReference type="RefSeq" id="WP_416343582.1">
    <property type="nucleotide sequence ID" value="NZ_JALQCY010000002.1"/>
</dbReference>